<dbReference type="EMBL" id="NHTK01001127">
    <property type="protein sequence ID" value="PPR02932.1"/>
    <property type="molecule type" value="Genomic_DNA"/>
</dbReference>
<feature type="region of interest" description="Disordered" evidence="1">
    <location>
        <begin position="81"/>
        <end position="143"/>
    </location>
</feature>
<dbReference type="InParanoid" id="A0A409YIV9"/>
<sequence length="153" mass="16508">LELQQNYNPVSATWDLIRDAKIANEELLTLGLPQEFDVLYRYARGLEFDDLPDYEGLRRLFRGLAERVGIEYDGVFDWSVKEPGNGKEGDVTAPGDGGGKGAGNPKLKGEDDAAAGPHAHAMAALGKGRRTVSEGGGSGGRRYCAACNARNRR</sequence>
<proteinExistence type="predicted"/>
<dbReference type="OrthoDB" id="5585992at2759"/>
<accession>A0A409YIV9</accession>
<comment type="caution">
    <text evidence="2">The sequence shown here is derived from an EMBL/GenBank/DDBJ whole genome shotgun (WGS) entry which is preliminary data.</text>
</comment>
<dbReference type="Gene3D" id="1.10.510.10">
    <property type="entry name" value="Transferase(Phosphotransferase) domain 1"/>
    <property type="match status" value="1"/>
</dbReference>
<dbReference type="Proteomes" id="UP000284842">
    <property type="component" value="Unassembled WGS sequence"/>
</dbReference>
<dbReference type="AlphaFoldDB" id="A0A409YIV9"/>
<feature type="compositionally biased region" description="Low complexity" evidence="1">
    <location>
        <begin position="114"/>
        <end position="124"/>
    </location>
</feature>
<protein>
    <recommendedName>
        <fullName evidence="4">Non-specific serine/threonine protein kinase</fullName>
    </recommendedName>
</protein>
<evidence type="ECO:0000256" key="1">
    <source>
        <dbReference type="SAM" id="MobiDB-lite"/>
    </source>
</evidence>
<evidence type="ECO:0000313" key="2">
    <source>
        <dbReference type="EMBL" id="PPR02932.1"/>
    </source>
</evidence>
<gene>
    <name evidence="2" type="ORF">CVT24_012203</name>
</gene>
<feature type="non-terminal residue" evidence="2">
    <location>
        <position position="1"/>
    </location>
</feature>
<dbReference type="STRING" id="181874.A0A409YIV9"/>
<reference evidence="2 3" key="1">
    <citation type="journal article" date="2018" name="Evol. Lett.">
        <title>Horizontal gene cluster transfer increased hallucinogenic mushroom diversity.</title>
        <authorList>
            <person name="Reynolds H.T."/>
            <person name="Vijayakumar V."/>
            <person name="Gluck-Thaler E."/>
            <person name="Korotkin H.B."/>
            <person name="Matheny P.B."/>
            <person name="Slot J.C."/>
        </authorList>
    </citation>
    <scope>NUCLEOTIDE SEQUENCE [LARGE SCALE GENOMIC DNA]</scope>
    <source>
        <strain evidence="2 3">2629</strain>
    </source>
</reference>
<keyword evidence="3" id="KW-1185">Reference proteome</keyword>
<evidence type="ECO:0000313" key="3">
    <source>
        <dbReference type="Proteomes" id="UP000284842"/>
    </source>
</evidence>
<evidence type="ECO:0008006" key="4">
    <source>
        <dbReference type="Google" id="ProtNLM"/>
    </source>
</evidence>
<name>A0A409YIV9_9AGAR</name>
<organism evidence="2 3">
    <name type="scientific">Panaeolus cyanescens</name>
    <dbReference type="NCBI Taxonomy" id="181874"/>
    <lineage>
        <taxon>Eukaryota</taxon>
        <taxon>Fungi</taxon>
        <taxon>Dikarya</taxon>
        <taxon>Basidiomycota</taxon>
        <taxon>Agaricomycotina</taxon>
        <taxon>Agaricomycetes</taxon>
        <taxon>Agaricomycetidae</taxon>
        <taxon>Agaricales</taxon>
        <taxon>Agaricineae</taxon>
        <taxon>Galeropsidaceae</taxon>
        <taxon>Panaeolus</taxon>
    </lineage>
</organism>